<evidence type="ECO:0000256" key="2">
    <source>
        <dbReference type="ARBA" id="ARBA00006370"/>
    </source>
</evidence>
<dbReference type="RefSeq" id="XP_028135511.2">
    <property type="nucleotide sequence ID" value="XM_028279710.2"/>
</dbReference>
<evidence type="ECO:0000259" key="5">
    <source>
        <dbReference type="SMART" id="SM00737"/>
    </source>
</evidence>
<dbReference type="SUPFAM" id="SSF81296">
    <property type="entry name" value="E set domains"/>
    <property type="match status" value="1"/>
</dbReference>
<evidence type="ECO:0000313" key="7">
    <source>
        <dbReference type="Proteomes" id="UP001652700"/>
    </source>
</evidence>
<keyword evidence="3" id="KW-0964">Secreted</keyword>
<dbReference type="Gene3D" id="2.60.40.770">
    <property type="match status" value="1"/>
</dbReference>
<dbReference type="GeneID" id="114330369"/>
<comment type="subcellular location">
    <subcellularLocation>
        <location evidence="1">Secreted</location>
    </subcellularLocation>
</comment>
<dbReference type="Pfam" id="PF02221">
    <property type="entry name" value="E1_DerP2_DerF2"/>
    <property type="match status" value="1"/>
</dbReference>
<dbReference type="EnsemblMetazoa" id="XM_028279710.2">
    <property type="protein sequence ID" value="XP_028135511.2"/>
    <property type="gene ID" value="LOC114330369"/>
</dbReference>
<evidence type="ECO:0000256" key="3">
    <source>
        <dbReference type="ARBA" id="ARBA00022525"/>
    </source>
</evidence>
<feature type="domain" description="MD-2-related lipid-recognition" evidence="5">
    <location>
        <begin position="29"/>
        <end position="151"/>
    </location>
</feature>
<dbReference type="PANTHER" id="PTHR11306:SF68">
    <property type="entry name" value="NPC INTRACELLULAR CHOLESTEROL TRANSPORTER 2"/>
    <property type="match status" value="1"/>
</dbReference>
<dbReference type="PANTHER" id="PTHR11306">
    <property type="entry name" value="NIEMANN PICK TYPE C2 PROTEIN NPC2-RELATED"/>
    <property type="match status" value="1"/>
</dbReference>
<accession>A0ABM5ILA9</accession>
<evidence type="ECO:0000256" key="1">
    <source>
        <dbReference type="ARBA" id="ARBA00004613"/>
    </source>
</evidence>
<evidence type="ECO:0000256" key="4">
    <source>
        <dbReference type="SAM" id="SignalP"/>
    </source>
</evidence>
<keyword evidence="7" id="KW-1185">Reference proteome</keyword>
<dbReference type="SMART" id="SM00737">
    <property type="entry name" value="ML"/>
    <property type="match status" value="1"/>
</dbReference>
<organism evidence="6 7">
    <name type="scientific">Diabrotica virgifera virgifera</name>
    <name type="common">western corn rootworm</name>
    <dbReference type="NCBI Taxonomy" id="50390"/>
    <lineage>
        <taxon>Eukaryota</taxon>
        <taxon>Metazoa</taxon>
        <taxon>Ecdysozoa</taxon>
        <taxon>Arthropoda</taxon>
        <taxon>Hexapoda</taxon>
        <taxon>Insecta</taxon>
        <taxon>Pterygota</taxon>
        <taxon>Neoptera</taxon>
        <taxon>Endopterygota</taxon>
        <taxon>Coleoptera</taxon>
        <taxon>Polyphaga</taxon>
        <taxon>Cucujiformia</taxon>
        <taxon>Chrysomeloidea</taxon>
        <taxon>Chrysomelidae</taxon>
        <taxon>Galerucinae</taxon>
        <taxon>Diabroticina</taxon>
        <taxon>Diabroticites</taxon>
        <taxon>Diabrotica</taxon>
    </lineage>
</organism>
<reference evidence="6" key="1">
    <citation type="submission" date="2025-05" db="UniProtKB">
        <authorList>
            <consortium name="EnsemblMetazoa"/>
        </authorList>
    </citation>
    <scope>IDENTIFICATION</scope>
</reference>
<proteinExistence type="inferred from homology"/>
<dbReference type="Proteomes" id="UP001652700">
    <property type="component" value="Unplaced"/>
</dbReference>
<name>A0ABM5ILA9_DIAVI</name>
<dbReference type="InterPro" id="IPR039670">
    <property type="entry name" value="NPC2-like"/>
</dbReference>
<feature type="chain" id="PRO_5047316259" description="MD-2-related lipid-recognition domain-containing protein" evidence="4">
    <location>
        <begin position="23"/>
        <end position="164"/>
    </location>
</feature>
<evidence type="ECO:0000313" key="6">
    <source>
        <dbReference type="EnsemblMetazoa" id="XP_028135511.2"/>
    </source>
</evidence>
<feature type="signal peptide" evidence="4">
    <location>
        <begin position="1"/>
        <end position="22"/>
    </location>
</feature>
<keyword evidence="4" id="KW-0732">Signal</keyword>
<dbReference type="InterPro" id="IPR003172">
    <property type="entry name" value="ML_dom"/>
</dbReference>
<comment type="similarity">
    <text evidence="2">Belongs to the NPC2 family.</text>
</comment>
<sequence>MALKKVMLNVVSLIFILSVSQCSVNNLTYSDCGSKHGSITNVHISGCEGKDACPLYKGTYAYIDVTFRSGVKSYSLTAEAYGKIGIFYRKLELPDPNACNYGVDCPIRPYETYTYSIAIYIDESFPSISLVLELHLKDDTNTDVVCGRQRCRIVEYLPVVIQII</sequence>
<dbReference type="InterPro" id="IPR014756">
    <property type="entry name" value="Ig_E-set"/>
</dbReference>
<protein>
    <recommendedName>
        <fullName evidence="5">MD-2-related lipid-recognition domain-containing protein</fullName>
    </recommendedName>
</protein>